<sequence length="39" mass="4699">MAHLNQILHLFFYKTDDLHQIEPGFHGQDHHEKLMLSTR</sequence>
<dbReference type="EMBL" id="GBRH01193932">
    <property type="protein sequence ID" value="JAE03964.1"/>
    <property type="molecule type" value="Transcribed_RNA"/>
</dbReference>
<proteinExistence type="predicted"/>
<organism evidence="1">
    <name type="scientific">Arundo donax</name>
    <name type="common">Giant reed</name>
    <name type="synonym">Donax arundinaceus</name>
    <dbReference type="NCBI Taxonomy" id="35708"/>
    <lineage>
        <taxon>Eukaryota</taxon>
        <taxon>Viridiplantae</taxon>
        <taxon>Streptophyta</taxon>
        <taxon>Embryophyta</taxon>
        <taxon>Tracheophyta</taxon>
        <taxon>Spermatophyta</taxon>
        <taxon>Magnoliopsida</taxon>
        <taxon>Liliopsida</taxon>
        <taxon>Poales</taxon>
        <taxon>Poaceae</taxon>
        <taxon>PACMAD clade</taxon>
        <taxon>Arundinoideae</taxon>
        <taxon>Arundineae</taxon>
        <taxon>Arundo</taxon>
    </lineage>
</organism>
<reference evidence="1" key="1">
    <citation type="submission" date="2014-09" db="EMBL/GenBank/DDBJ databases">
        <authorList>
            <person name="Magalhaes I.L.F."/>
            <person name="Oliveira U."/>
            <person name="Santos F.R."/>
            <person name="Vidigal T.H.D.A."/>
            <person name="Brescovit A.D."/>
            <person name="Santos A.J."/>
        </authorList>
    </citation>
    <scope>NUCLEOTIDE SEQUENCE</scope>
    <source>
        <tissue evidence="1">Shoot tissue taken approximately 20 cm above the soil surface</tissue>
    </source>
</reference>
<reference evidence="1" key="2">
    <citation type="journal article" date="2015" name="Data Brief">
        <title>Shoot transcriptome of the giant reed, Arundo donax.</title>
        <authorList>
            <person name="Barrero R.A."/>
            <person name="Guerrero F.D."/>
            <person name="Moolhuijzen P."/>
            <person name="Goolsby J.A."/>
            <person name="Tidwell J."/>
            <person name="Bellgard S.E."/>
            <person name="Bellgard M.I."/>
        </authorList>
    </citation>
    <scope>NUCLEOTIDE SEQUENCE</scope>
    <source>
        <tissue evidence="1">Shoot tissue taken approximately 20 cm above the soil surface</tissue>
    </source>
</reference>
<dbReference type="AlphaFoldDB" id="A0A0A9EYA6"/>
<protein>
    <submittedName>
        <fullName evidence="1">Ubiquitin-conjugating enzyme E2-22 kDa</fullName>
    </submittedName>
</protein>
<evidence type="ECO:0000313" key="1">
    <source>
        <dbReference type="EMBL" id="JAE03964.1"/>
    </source>
</evidence>
<name>A0A0A9EYA6_ARUDO</name>
<accession>A0A0A9EYA6</accession>